<dbReference type="AlphaFoldDB" id="A0ABD3DR02"/>
<feature type="compositionally biased region" description="Pro residues" evidence="5">
    <location>
        <begin position="151"/>
        <end position="160"/>
    </location>
</feature>
<dbReference type="Proteomes" id="UP001632038">
    <property type="component" value="Unassembled WGS sequence"/>
</dbReference>
<organism evidence="8 9">
    <name type="scientific">Castilleja foliolosa</name>
    <dbReference type="NCBI Taxonomy" id="1961234"/>
    <lineage>
        <taxon>Eukaryota</taxon>
        <taxon>Viridiplantae</taxon>
        <taxon>Streptophyta</taxon>
        <taxon>Embryophyta</taxon>
        <taxon>Tracheophyta</taxon>
        <taxon>Spermatophyta</taxon>
        <taxon>Magnoliopsida</taxon>
        <taxon>eudicotyledons</taxon>
        <taxon>Gunneridae</taxon>
        <taxon>Pentapetalae</taxon>
        <taxon>asterids</taxon>
        <taxon>lamiids</taxon>
        <taxon>Lamiales</taxon>
        <taxon>Orobanchaceae</taxon>
        <taxon>Pedicularideae</taxon>
        <taxon>Castillejinae</taxon>
        <taxon>Castilleja</taxon>
    </lineage>
</organism>
<dbReference type="Pfam" id="PF00789">
    <property type="entry name" value="UBX"/>
    <property type="match status" value="1"/>
</dbReference>
<keyword evidence="9" id="KW-1185">Reference proteome</keyword>
<evidence type="ECO:0008006" key="10">
    <source>
        <dbReference type="Google" id="ProtNLM"/>
    </source>
</evidence>
<evidence type="ECO:0000256" key="4">
    <source>
        <dbReference type="PROSITE-ProRule" id="PRU00042"/>
    </source>
</evidence>
<comment type="subcellular location">
    <subcellularLocation>
        <location evidence="1">Membrane</location>
        <topology evidence="1">Peripheral membrane protein</topology>
    </subcellularLocation>
</comment>
<evidence type="ECO:0000259" key="6">
    <source>
        <dbReference type="PROSITE" id="PS50033"/>
    </source>
</evidence>
<dbReference type="FunFam" id="3.10.20.90:FF:000185">
    <property type="entry name" value="UBX domain-containing protein 6"/>
    <property type="match status" value="1"/>
</dbReference>
<protein>
    <recommendedName>
        <fullName evidence="10">UBX domain-containing protein</fullName>
    </recommendedName>
</protein>
<dbReference type="Gene3D" id="1.20.58.2190">
    <property type="match status" value="1"/>
</dbReference>
<evidence type="ECO:0000256" key="5">
    <source>
        <dbReference type="SAM" id="MobiDB-lite"/>
    </source>
</evidence>
<feature type="region of interest" description="Disordered" evidence="5">
    <location>
        <begin position="111"/>
        <end position="201"/>
    </location>
</feature>
<feature type="domain" description="C2H2-type" evidence="7">
    <location>
        <begin position="214"/>
        <end position="242"/>
    </location>
</feature>
<dbReference type="PROSITE" id="PS50157">
    <property type="entry name" value="ZINC_FINGER_C2H2_2"/>
    <property type="match status" value="1"/>
</dbReference>
<evidence type="ECO:0000256" key="1">
    <source>
        <dbReference type="ARBA" id="ARBA00004170"/>
    </source>
</evidence>
<gene>
    <name evidence="8" type="ORF">CASFOL_009903</name>
</gene>
<dbReference type="SUPFAM" id="SSF143503">
    <property type="entry name" value="PUG domain-like"/>
    <property type="match status" value="1"/>
</dbReference>
<dbReference type="InterPro" id="IPR001012">
    <property type="entry name" value="UBX_dom"/>
</dbReference>
<accession>A0ABD3DR02</accession>
<evidence type="ECO:0000259" key="7">
    <source>
        <dbReference type="PROSITE" id="PS50157"/>
    </source>
</evidence>
<dbReference type="SUPFAM" id="SSF54236">
    <property type="entry name" value="Ubiquitin-like"/>
    <property type="match status" value="1"/>
</dbReference>
<dbReference type="GO" id="GO:0006950">
    <property type="term" value="P:response to stress"/>
    <property type="evidence" value="ECO:0007669"/>
    <property type="project" value="UniProtKB-ARBA"/>
</dbReference>
<reference evidence="9" key="1">
    <citation type="journal article" date="2024" name="IScience">
        <title>Strigolactones Initiate the Formation of Haustorium-like Structures in Castilleja.</title>
        <authorList>
            <person name="Buerger M."/>
            <person name="Peterson D."/>
            <person name="Chory J."/>
        </authorList>
    </citation>
    <scope>NUCLEOTIDE SEQUENCE [LARGE SCALE GENOMIC DNA]</scope>
</reference>
<name>A0ABD3DR02_9LAMI</name>
<dbReference type="SMART" id="SM00580">
    <property type="entry name" value="PUG"/>
    <property type="match status" value="1"/>
</dbReference>
<keyword evidence="2" id="KW-0833">Ubl conjugation pathway</keyword>
<feature type="domain" description="UBX" evidence="6">
    <location>
        <begin position="469"/>
        <end position="553"/>
    </location>
</feature>
<feature type="compositionally biased region" description="Low complexity" evidence="5">
    <location>
        <begin position="130"/>
        <end position="150"/>
    </location>
</feature>
<dbReference type="InterPro" id="IPR029071">
    <property type="entry name" value="Ubiquitin-like_domsf"/>
</dbReference>
<keyword evidence="4" id="KW-0863">Zinc-finger</keyword>
<comment type="caution">
    <text evidence="8">The sequence shown here is derived from an EMBL/GenBank/DDBJ whole genome shotgun (WGS) entry which is preliminary data.</text>
</comment>
<dbReference type="InterPro" id="IPR018997">
    <property type="entry name" value="PUB_domain"/>
</dbReference>
<keyword evidence="4" id="KW-0479">Metal-binding</keyword>
<sequence length="586" mass="65383">MFSPNAPTETLISQFGPNKLGKFHYHPPTIRNLQSSQSFLQSSSPIDPLKSLRAIRKSNCDYISSFSFSYCTPRNPQNLQSIHKQLLAPIDFNSMDEVRDKMKGLMKKVNKPFSNSLSGKFKGQGRVLGSSSSSSPPSQSLSSSSSLLDPKPSPAKPPPQKVNAIPEQKPQNRNTEKQANPPDKREKSENGFDPFDSLITSGKRNPNGYSLKVFECPVCGKAYTSEDEVSIHVESCLSSENEIVGNESGEIGSRLEACVSAYVSGNPSDGSKEVILRLLKNVVKEPENAKFRKMRMGNPKIKEAIGDVPGGIELLECVGFELKEEGGEMWFVMDDPSEERVGLVKNVVSLLEPKMVEELNLTAPAKVEEPIEPKLVDRQDTEEVIFYHQTLDDRFATQWRFCCYATSLIRVFFSVPESVAARIELPDSFYNLTAEEVRREADARRKKLEESKLLIPKSYREKQAKAAKRRYKKTVLRIQFPDGVVLQAIFSPSESTGALYEFVSNALKDPSLEFELQHPVLIKRRVIPHFPAAGERASTLEDEDLVPSALIKFRPIETDDVVFTSLCNELLEMSEPLVSGSAVRPS</sequence>
<evidence type="ECO:0000313" key="8">
    <source>
        <dbReference type="EMBL" id="KAL3644723.1"/>
    </source>
</evidence>
<dbReference type="GO" id="GO:0008270">
    <property type="term" value="F:zinc ion binding"/>
    <property type="evidence" value="ECO:0007669"/>
    <property type="project" value="UniProtKB-KW"/>
</dbReference>
<dbReference type="PANTHER" id="PTHR47694">
    <property type="entry name" value="PLANT UBX DOMAIN-CONTAINING PROTEIN 2"/>
    <property type="match status" value="1"/>
</dbReference>
<keyword evidence="3" id="KW-0472">Membrane</keyword>
<keyword evidence="4" id="KW-0862">Zinc</keyword>
<dbReference type="GO" id="GO:0016020">
    <property type="term" value="C:membrane"/>
    <property type="evidence" value="ECO:0007669"/>
    <property type="project" value="UniProtKB-SubCell"/>
</dbReference>
<dbReference type="Pfam" id="PF09409">
    <property type="entry name" value="PUB"/>
    <property type="match status" value="1"/>
</dbReference>
<dbReference type="EMBL" id="JAVIJP010000013">
    <property type="protein sequence ID" value="KAL3644723.1"/>
    <property type="molecule type" value="Genomic_DNA"/>
</dbReference>
<dbReference type="Gene3D" id="3.10.20.90">
    <property type="entry name" value="Phosphatidylinositol 3-kinase Catalytic Subunit, Chain A, domain 1"/>
    <property type="match status" value="1"/>
</dbReference>
<dbReference type="PANTHER" id="PTHR47694:SF1">
    <property type="entry name" value="PLANT UBX DOMAIN-CONTAINING PROTEIN 2"/>
    <property type="match status" value="1"/>
</dbReference>
<dbReference type="InterPro" id="IPR013087">
    <property type="entry name" value="Znf_C2H2_type"/>
</dbReference>
<dbReference type="SMART" id="SM00166">
    <property type="entry name" value="UBX"/>
    <property type="match status" value="1"/>
</dbReference>
<dbReference type="InterPro" id="IPR036339">
    <property type="entry name" value="PUB-like_dom_sf"/>
</dbReference>
<dbReference type="PROSITE" id="PS50033">
    <property type="entry name" value="UBX"/>
    <property type="match status" value="1"/>
</dbReference>
<proteinExistence type="predicted"/>
<evidence type="ECO:0000256" key="3">
    <source>
        <dbReference type="ARBA" id="ARBA00023136"/>
    </source>
</evidence>
<dbReference type="CDD" id="cd09212">
    <property type="entry name" value="PUB"/>
    <property type="match status" value="1"/>
</dbReference>
<evidence type="ECO:0000313" key="9">
    <source>
        <dbReference type="Proteomes" id="UP001632038"/>
    </source>
</evidence>
<evidence type="ECO:0000256" key="2">
    <source>
        <dbReference type="ARBA" id="ARBA00022786"/>
    </source>
</evidence>